<name>A0A0F8YZM1_9ZZZZ</name>
<gene>
    <name evidence="2" type="ORF">LCGC14_3095480</name>
</gene>
<dbReference type="AlphaFoldDB" id="A0A0F8YZM1"/>
<protein>
    <submittedName>
        <fullName evidence="2">Uncharacterized protein</fullName>
    </submittedName>
</protein>
<evidence type="ECO:0000313" key="2">
    <source>
        <dbReference type="EMBL" id="KKK53371.1"/>
    </source>
</evidence>
<sequence>AQLDPFLRSLNPILRYLGLYEREIAATLANFVAATQATDIAAIDLDPVHYLRLGNTATPEALSQYQTKLGTQRGNPYLLPGALDGLANGLDVFDDSTCGNQGFPTLAAPSGFLTEDLRNRIIQFILNGGTSIATPCKQQGKFTFGGETTDFPHANEDPQPAP</sequence>
<evidence type="ECO:0000256" key="1">
    <source>
        <dbReference type="SAM" id="MobiDB-lite"/>
    </source>
</evidence>
<accession>A0A0F8YZM1</accession>
<comment type="caution">
    <text evidence="2">The sequence shown here is derived from an EMBL/GenBank/DDBJ whole genome shotgun (WGS) entry which is preliminary data.</text>
</comment>
<feature type="non-terminal residue" evidence="2">
    <location>
        <position position="1"/>
    </location>
</feature>
<organism evidence="2">
    <name type="scientific">marine sediment metagenome</name>
    <dbReference type="NCBI Taxonomy" id="412755"/>
    <lineage>
        <taxon>unclassified sequences</taxon>
        <taxon>metagenomes</taxon>
        <taxon>ecological metagenomes</taxon>
    </lineage>
</organism>
<reference evidence="2" key="1">
    <citation type="journal article" date="2015" name="Nature">
        <title>Complex archaea that bridge the gap between prokaryotes and eukaryotes.</title>
        <authorList>
            <person name="Spang A."/>
            <person name="Saw J.H."/>
            <person name="Jorgensen S.L."/>
            <person name="Zaremba-Niedzwiedzka K."/>
            <person name="Martijn J."/>
            <person name="Lind A.E."/>
            <person name="van Eijk R."/>
            <person name="Schleper C."/>
            <person name="Guy L."/>
            <person name="Ettema T.J."/>
        </authorList>
    </citation>
    <scope>NUCLEOTIDE SEQUENCE</scope>
</reference>
<feature type="region of interest" description="Disordered" evidence="1">
    <location>
        <begin position="143"/>
        <end position="162"/>
    </location>
</feature>
<dbReference type="EMBL" id="LAZR01066541">
    <property type="protein sequence ID" value="KKK53371.1"/>
    <property type="molecule type" value="Genomic_DNA"/>
</dbReference>
<proteinExistence type="predicted"/>